<dbReference type="PANTHER" id="PTHR23316">
    <property type="entry name" value="IMPORTIN ALPHA"/>
    <property type="match status" value="1"/>
</dbReference>
<feature type="non-terminal residue" evidence="3">
    <location>
        <position position="96"/>
    </location>
</feature>
<dbReference type="GO" id="GO:0015031">
    <property type="term" value="P:protein transport"/>
    <property type="evidence" value="ECO:0007669"/>
    <property type="project" value="UniProtKB-KW"/>
</dbReference>
<organism evidence="3 4">
    <name type="scientific">Allacma fusca</name>
    <dbReference type="NCBI Taxonomy" id="39272"/>
    <lineage>
        <taxon>Eukaryota</taxon>
        <taxon>Metazoa</taxon>
        <taxon>Ecdysozoa</taxon>
        <taxon>Arthropoda</taxon>
        <taxon>Hexapoda</taxon>
        <taxon>Collembola</taxon>
        <taxon>Symphypleona</taxon>
        <taxon>Sminthuridae</taxon>
        <taxon>Allacma</taxon>
    </lineage>
</organism>
<evidence type="ECO:0000256" key="2">
    <source>
        <dbReference type="ARBA" id="ARBA00022927"/>
    </source>
</evidence>
<keyword evidence="1" id="KW-0813">Transport</keyword>
<sequence>MLSFKEEWLESIYTSNVLTEVVEFLRSEDWKLVKLSLKIVGHFAAGSDQQVQYLIDAVALPSIISLMKSTRKYFMKEASRTAGNIACGTLEQIIAL</sequence>
<reference evidence="3" key="1">
    <citation type="submission" date="2021-06" db="EMBL/GenBank/DDBJ databases">
        <authorList>
            <person name="Hodson N. C."/>
            <person name="Mongue J. A."/>
            <person name="Jaron S. K."/>
        </authorList>
    </citation>
    <scope>NUCLEOTIDE SEQUENCE</scope>
</reference>
<accession>A0A8J2J2B5</accession>
<dbReference type="AlphaFoldDB" id="A0A8J2J2B5"/>
<evidence type="ECO:0000313" key="4">
    <source>
        <dbReference type="Proteomes" id="UP000708208"/>
    </source>
</evidence>
<keyword evidence="4" id="KW-1185">Reference proteome</keyword>
<protein>
    <submittedName>
        <fullName evidence="3">Uncharacterized protein</fullName>
    </submittedName>
</protein>
<comment type="caution">
    <text evidence="3">The sequence shown here is derived from an EMBL/GenBank/DDBJ whole genome shotgun (WGS) entry which is preliminary data.</text>
</comment>
<dbReference type="Proteomes" id="UP000708208">
    <property type="component" value="Unassembled WGS sequence"/>
</dbReference>
<gene>
    <name evidence="3" type="ORF">AFUS01_LOCUS642</name>
</gene>
<dbReference type="EMBL" id="CAJVCH010003260">
    <property type="protein sequence ID" value="CAG7647925.1"/>
    <property type="molecule type" value="Genomic_DNA"/>
</dbReference>
<evidence type="ECO:0000256" key="1">
    <source>
        <dbReference type="ARBA" id="ARBA00022448"/>
    </source>
</evidence>
<name>A0A8J2J2B5_9HEXA</name>
<proteinExistence type="predicted"/>
<keyword evidence="2" id="KW-0653">Protein transport</keyword>
<evidence type="ECO:0000313" key="3">
    <source>
        <dbReference type="EMBL" id="CAG7647925.1"/>
    </source>
</evidence>